<dbReference type="EMBL" id="NMWU01000023">
    <property type="protein sequence ID" value="PLS30837.1"/>
    <property type="molecule type" value="Genomic_DNA"/>
</dbReference>
<keyword evidence="5 6" id="KW-0804">Transcription</keyword>
<dbReference type="Pfam" id="PF01029">
    <property type="entry name" value="NusB"/>
    <property type="match status" value="1"/>
</dbReference>
<dbReference type="HAMAP" id="MF_00073">
    <property type="entry name" value="NusB"/>
    <property type="match status" value="1"/>
</dbReference>
<evidence type="ECO:0000256" key="4">
    <source>
        <dbReference type="ARBA" id="ARBA00023015"/>
    </source>
</evidence>
<dbReference type="NCBIfam" id="TIGR01951">
    <property type="entry name" value="nusB"/>
    <property type="match status" value="1"/>
</dbReference>
<dbReference type="InterPro" id="IPR011605">
    <property type="entry name" value="NusB_fam"/>
</dbReference>
<feature type="region of interest" description="Disordered" evidence="7">
    <location>
        <begin position="136"/>
        <end position="188"/>
    </location>
</feature>
<feature type="compositionally biased region" description="Low complexity" evidence="7">
    <location>
        <begin position="139"/>
        <end position="149"/>
    </location>
</feature>
<dbReference type="InterPro" id="IPR006027">
    <property type="entry name" value="NusB_RsmB_TIM44"/>
</dbReference>
<dbReference type="PANTHER" id="PTHR11078">
    <property type="entry name" value="N UTILIZATION SUBSTANCE PROTEIN B-RELATED"/>
    <property type="match status" value="1"/>
</dbReference>
<keyword evidence="10" id="KW-1185">Reference proteome</keyword>
<keyword evidence="4 6" id="KW-0805">Transcription regulation</keyword>
<dbReference type="OrthoDB" id="3528057at2"/>
<evidence type="ECO:0000256" key="3">
    <source>
        <dbReference type="ARBA" id="ARBA00022884"/>
    </source>
</evidence>
<accession>A0A2N5J9E6</accession>
<evidence type="ECO:0000256" key="7">
    <source>
        <dbReference type="SAM" id="MobiDB-lite"/>
    </source>
</evidence>
<keyword evidence="3 6" id="KW-0694">RNA-binding</keyword>
<evidence type="ECO:0000256" key="5">
    <source>
        <dbReference type="ARBA" id="ARBA00023163"/>
    </source>
</evidence>
<dbReference type="Gene3D" id="1.10.940.10">
    <property type="entry name" value="NusB-like"/>
    <property type="match status" value="1"/>
</dbReference>
<protein>
    <recommendedName>
        <fullName evidence="6">Transcription antitermination protein NusB</fullName>
    </recommendedName>
    <alternativeName>
        <fullName evidence="6">Antitermination factor NusB</fullName>
    </alternativeName>
</protein>
<dbReference type="PANTHER" id="PTHR11078:SF3">
    <property type="entry name" value="ANTITERMINATION NUSB DOMAIN-CONTAINING PROTEIN"/>
    <property type="match status" value="1"/>
</dbReference>
<feature type="domain" description="NusB/RsmB/TIM44" evidence="8">
    <location>
        <begin position="5"/>
        <end position="129"/>
    </location>
</feature>
<reference evidence="9 10" key="1">
    <citation type="submission" date="2017-07" db="EMBL/GenBank/DDBJ databases">
        <title>Bifidobacterium novel species.</title>
        <authorList>
            <person name="Lugli G.A."/>
            <person name="Milani C."/>
            <person name="Duranti S."/>
            <person name="Mangifesta M."/>
        </authorList>
    </citation>
    <scope>NUCLEOTIDE SEQUENCE [LARGE SCALE GENOMIC DNA]</scope>
    <source>
        <strain evidence="10">Uis1B</strain>
    </source>
</reference>
<dbReference type="RefSeq" id="WP_101616769.1">
    <property type="nucleotide sequence ID" value="NZ_NMWU01000023.1"/>
</dbReference>
<dbReference type="SUPFAM" id="SSF48013">
    <property type="entry name" value="NusB-like"/>
    <property type="match status" value="1"/>
</dbReference>
<dbReference type="GO" id="GO:0005829">
    <property type="term" value="C:cytosol"/>
    <property type="evidence" value="ECO:0007669"/>
    <property type="project" value="TreeGrafter"/>
</dbReference>
<dbReference type="GO" id="GO:0031564">
    <property type="term" value="P:transcription antitermination"/>
    <property type="evidence" value="ECO:0007669"/>
    <property type="project" value="UniProtKB-KW"/>
</dbReference>
<proteinExistence type="inferred from homology"/>
<dbReference type="AlphaFoldDB" id="A0A2N5J9E6"/>
<organism evidence="9 10">
    <name type="scientific">Bifidobacterium margollesii</name>
    <dbReference type="NCBI Taxonomy" id="2020964"/>
    <lineage>
        <taxon>Bacteria</taxon>
        <taxon>Bacillati</taxon>
        <taxon>Actinomycetota</taxon>
        <taxon>Actinomycetes</taxon>
        <taxon>Bifidobacteriales</taxon>
        <taxon>Bifidobacteriaceae</taxon>
        <taxon>Bifidobacterium</taxon>
    </lineage>
</organism>
<dbReference type="GO" id="GO:0003723">
    <property type="term" value="F:RNA binding"/>
    <property type="evidence" value="ECO:0007669"/>
    <property type="project" value="UniProtKB-UniRule"/>
</dbReference>
<name>A0A2N5J9E6_9BIFI</name>
<keyword evidence="2 6" id="KW-0889">Transcription antitermination</keyword>
<evidence type="ECO:0000256" key="6">
    <source>
        <dbReference type="HAMAP-Rule" id="MF_00073"/>
    </source>
</evidence>
<comment type="caution">
    <text evidence="9">The sequence shown here is derived from an EMBL/GenBank/DDBJ whole genome shotgun (WGS) entry which is preliminary data.</text>
</comment>
<gene>
    <name evidence="6" type="primary">nusB</name>
    <name evidence="9" type="ORF">Uis1B_1311</name>
</gene>
<sequence>MARSTARKRALNTLYEADEKGQDILSLLAERIEHPGAQTPLPDYAIDIVRGVAEHHRDIDRMIGESSTSWAVSRMPVVDRNIMRIAVWEIVYNDDVPTPVAIDEALAQAKTLCDAESPSFIHGLLTGVAERYEARQAEAAEAAEQARTSAETDDEGADAGDAAETAQQPDHESENTADGTENTEKTID</sequence>
<evidence type="ECO:0000313" key="10">
    <source>
        <dbReference type="Proteomes" id="UP000235050"/>
    </source>
</evidence>
<comment type="function">
    <text evidence="6">Involved in transcription antitermination. Required for transcription of ribosomal RNA (rRNA) genes. Binds specifically to the boxA antiterminator sequence of the ribosomal RNA (rrn) operons.</text>
</comment>
<comment type="similarity">
    <text evidence="1 6">Belongs to the NusB family.</text>
</comment>
<evidence type="ECO:0000256" key="1">
    <source>
        <dbReference type="ARBA" id="ARBA00005952"/>
    </source>
</evidence>
<evidence type="ECO:0000256" key="2">
    <source>
        <dbReference type="ARBA" id="ARBA00022814"/>
    </source>
</evidence>
<evidence type="ECO:0000313" key="9">
    <source>
        <dbReference type="EMBL" id="PLS30837.1"/>
    </source>
</evidence>
<dbReference type="InterPro" id="IPR035926">
    <property type="entry name" value="NusB-like_sf"/>
</dbReference>
<dbReference type="GO" id="GO:0006353">
    <property type="term" value="P:DNA-templated transcription termination"/>
    <property type="evidence" value="ECO:0007669"/>
    <property type="project" value="UniProtKB-UniRule"/>
</dbReference>
<evidence type="ECO:0000259" key="8">
    <source>
        <dbReference type="Pfam" id="PF01029"/>
    </source>
</evidence>
<dbReference type="Proteomes" id="UP000235050">
    <property type="component" value="Unassembled WGS sequence"/>
</dbReference>